<dbReference type="Pfam" id="PF12705">
    <property type="entry name" value="PDDEXK_1"/>
    <property type="match status" value="1"/>
</dbReference>
<dbReference type="InterPro" id="IPR038726">
    <property type="entry name" value="PDDEXK_AddAB-type"/>
</dbReference>
<dbReference type="InterPro" id="IPR011604">
    <property type="entry name" value="PDDEXK-like_dom_sf"/>
</dbReference>
<accession>A0A4Q1C858</accession>
<protein>
    <submittedName>
        <fullName evidence="2">PD-(D/E)XK nuclease family protein</fullName>
    </submittedName>
</protein>
<dbReference type="AlphaFoldDB" id="A0A4Q1C858"/>
<feature type="domain" description="PD-(D/E)XK endonuclease-like" evidence="1">
    <location>
        <begin position="669"/>
        <end position="898"/>
    </location>
</feature>
<dbReference type="RefSeq" id="WP_129046394.1">
    <property type="nucleotide sequence ID" value="NZ_SDHX01000001.1"/>
</dbReference>
<reference evidence="2 3" key="1">
    <citation type="submission" date="2019-01" db="EMBL/GenBank/DDBJ databases">
        <title>Lacunisphaera sp. strain TWA-58.</title>
        <authorList>
            <person name="Chen W.-M."/>
        </authorList>
    </citation>
    <scope>NUCLEOTIDE SEQUENCE [LARGE SCALE GENOMIC DNA]</scope>
    <source>
        <strain evidence="2 3">TWA-58</strain>
    </source>
</reference>
<dbReference type="SUPFAM" id="SSF52980">
    <property type="entry name" value="Restriction endonuclease-like"/>
    <property type="match status" value="1"/>
</dbReference>
<gene>
    <name evidence="2" type="ORF">ESB00_03760</name>
</gene>
<dbReference type="OrthoDB" id="198745at2"/>
<dbReference type="SUPFAM" id="SSF52540">
    <property type="entry name" value="P-loop containing nucleoside triphosphate hydrolases"/>
    <property type="match status" value="1"/>
</dbReference>
<evidence type="ECO:0000313" key="3">
    <source>
        <dbReference type="Proteomes" id="UP000290218"/>
    </source>
</evidence>
<name>A0A4Q1C858_9BACT</name>
<keyword evidence="3" id="KW-1185">Reference proteome</keyword>
<sequence length="962" mass="105490">MPHRRGFFMSGRCGLPSMRASLLSPVVTEPPVQPRRHFLPWDRPLLSQAVDFLAAGWSGKQALDLTGVLIVVSTRQAGRRLREALAVHAAKHQQAVFAPRVLGPDQLIQPPSGEGVASPLESLLVWTEVLREIDPGGCRAVIPVDPPERNFAWALGLARTLMRVQQELAEGGLRLADVGARAGEFAESERWRQLGALEQLHAARLGRDGLADAQAAKIAGAQNPVVPAGVKRIVIIAVPDPLPLAVQILAAYSRSLPVEVVVHAPSTEAAQFDEWGRPRPEAWARRVLDLPDFESRVQLEADPAAQAARLVLQARAYAGEEGKLAAGVADGDVLPVAESALRAAGLPVFNPEGRLRRQEGFYHLLAALSALAKAPEFSAVAALARCPDVLAWLKARRGAGFSAVQWLAGLDELHARHLPADLEGAEYHALQLRSFPALAGELAEIRRLREWLTTGPFSTSVAAALGELFSSRSEAFSRGWTEAAETWMEIVRQCAQGEERRFVVERADWWQIALSLFGDSRSAEEKPARALELQGWLELPWEDAPHLVVAGLNDGRVPEAVAGDAFLPESLRVKLGLKSNEVRFARDAFLLQTLASSRSAEGRLDLLFGKFSAEGEPLRPSRLLLRCADPELPARVHFLFRAPALPGPAVAWRRAWRLTLPRRDPPTRVAVTALKRWLRCPLRFYLQQVLGMQAVDPGKSEMDAFDFGTLCHGSLEAMARDAAMRECTEAGVIRDFLLADFERRMTARYGRALTLPLLVQQESARQRLSRAAEVQAGQRAEGWVITEVERKFELPVEGIVIAGKIDRIERHEKSGAWRVLDYKTSDSAVDPAKAHLRGRKDGEDLPDWACWTGGAKPRVWSDLQLPLYRRVLAAEADGAPLECGYFNLPKAAGETGLRAWEEFSADLEASAWNCAKGVVSAIKAGKYSPPIELSGREAEFDEFASLFHGGAAASIRWEEPVI</sequence>
<organism evidence="2 3">
    <name type="scientific">Oleiharenicola lentus</name>
    <dbReference type="NCBI Taxonomy" id="2508720"/>
    <lineage>
        <taxon>Bacteria</taxon>
        <taxon>Pseudomonadati</taxon>
        <taxon>Verrucomicrobiota</taxon>
        <taxon>Opitutia</taxon>
        <taxon>Opitutales</taxon>
        <taxon>Opitutaceae</taxon>
        <taxon>Oleiharenicola</taxon>
    </lineage>
</organism>
<dbReference type="Gene3D" id="3.90.320.10">
    <property type="match status" value="1"/>
</dbReference>
<dbReference type="InterPro" id="IPR011335">
    <property type="entry name" value="Restrct_endonuc-II-like"/>
</dbReference>
<evidence type="ECO:0000259" key="1">
    <source>
        <dbReference type="Pfam" id="PF12705"/>
    </source>
</evidence>
<dbReference type="Proteomes" id="UP000290218">
    <property type="component" value="Unassembled WGS sequence"/>
</dbReference>
<comment type="caution">
    <text evidence="2">The sequence shown here is derived from an EMBL/GenBank/DDBJ whole genome shotgun (WGS) entry which is preliminary data.</text>
</comment>
<proteinExistence type="predicted"/>
<dbReference type="EMBL" id="SDHX01000001">
    <property type="protein sequence ID" value="RXK55026.1"/>
    <property type="molecule type" value="Genomic_DNA"/>
</dbReference>
<dbReference type="InterPro" id="IPR027417">
    <property type="entry name" value="P-loop_NTPase"/>
</dbReference>
<evidence type="ECO:0000313" key="2">
    <source>
        <dbReference type="EMBL" id="RXK55026.1"/>
    </source>
</evidence>